<evidence type="ECO:0000313" key="1">
    <source>
        <dbReference type="EMBL" id="QOW09099.1"/>
    </source>
</evidence>
<sequence>MKKLILFFLIAIISCNKESKISAQQDEKNLYPFGFIEPKTNIEINLNLKTNNIIEVLTSYKLSLPYDRCIDDKGIKCKGLVNVSTHFFFNFTNTSRDLIVQNKTDTNCECLVEFFIENELLTIPLNKISKIDTFSIVNNYNKSKLTSLIINPKYNSESIDYRNIRRYLDSKTKKFKYLKDSGKTKAPIIIYAPPNLAIYLKKYLEDLVELNK</sequence>
<proteinExistence type="predicted"/>
<protein>
    <recommendedName>
        <fullName evidence="3">Lipoprotein</fullName>
    </recommendedName>
</protein>
<name>A0A7M2Y5H1_9FLAO</name>
<dbReference type="RefSeq" id="WP_193812310.1">
    <property type="nucleotide sequence ID" value="NZ_CP040442.1"/>
</dbReference>
<dbReference type="KEGG" id="kfa:Q73A0000_01405"/>
<reference evidence="1 2" key="1">
    <citation type="submission" date="2019-05" db="EMBL/GenBank/DDBJ databases">
        <title>Chryseobacterium sp. isolated from King George Island, maritime Antarctica.</title>
        <authorList>
            <person name="Peng X."/>
        </authorList>
    </citation>
    <scope>NUCLEOTIDE SEQUENCE [LARGE SCALE GENOMIC DNA]</scope>
    <source>
        <strain evidence="1 2">7-3A</strain>
    </source>
</reference>
<dbReference type="PROSITE" id="PS51257">
    <property type="entry name" value="PROKAR_LIPOPROTEIN"/>
    <property type="match status" value="1"/>
</dbReference>
<evidence type="ECO:0008006" key="3">
    <source>
        <dbReference type="Google" id="ProtNLM"/>
    </source>
</evidence>
<gene>
    <name evidence="1" type="ORF">Q73A0000_01405</name>
</gene>
<accession>A0A7M2Y5H1</accession>
<organism evidence="1 2">
    <name type="scientific">Kaistella flava</name>
    <name type="common">ex Peng et al. 2021</name>
    <dbReference type="NCBI Taxonomy" id="2038776"/>
    <lineage>
        <taxon>Bacteria</taxon>
        <taxon>Pseudomonadati</taxon>
        <taxon>Bacteroidota</taxon>
        <taxon>Flavobacteriia</taxon>
        <taxon>Flavobacteriales</taxon>
        <taxon>Weeksellaceae</taxon>
        <taxon>Chryseobacterium group</taxon>
        <taxon>Kaistella</taxon>
    </lineage>
</organism>
<evidence type="ECO:0000313" key="2">
    <source>
        <dbReference type="Proteomes" id="UP000594195"/>
    </source>
</evidence>
<dbReference type="EMBL" id="CP040442">
    <property type="protein sequence ID" value="QOW09099.1"/>
    <property type="molecule type" value="Genomic_DNA"/>
</dbReference>
<dbReference type="AlphaFoldDB" id="A0A7M2Y5H1"/>
<dbReference type="Proteomes" id="UP000594195">
    <property type="component" value="Chromosome"/>
</dbReference>
<keyword evidence="2" id="KW-1185">Reference proteome</keyword>